<protein>
    <submittedName>
        <fullName evidence="7">YOX1</fullName>
    </submittedName>
</protein>
<organism evidence="7 8">
    <name type="scientific">[Candida] subhashii</name>
    <dbReference type="NCBI Taxonomy" id="561895"/>
    <lineage>
        <taxon>Eukaryota</taxon>
        <taxon>Fungi</taxon>
        <taxon>Dikarya</taxon>
        <taxon>Ascomycota</taxon>
        <taxon>Saccharomycotina</taxon>
        <taxon>Pichiomycetes</taxon>
        <taxon>Debaryomycetaceae</taxon>
        <taxon>Spathaspora</taxon>
    </lineage>
</organism>
<dbReference type="GO" id="GO:0005634">
    <property type="term" value="C:nucleus"/>
    <property type="evidence" value="ECO:0007669"/>
    <property type="project" value="UniProtKB-SubCell"/>
</dbReference>
<dbReference type="AlphaFoldDB" id="A0A8J5UDW3"/>
<dbReference type="GO" id="GO:0000981">
    <property type="term" value="F:DNA-binding transcription factor activity, RNA polymerase II-specific"/>
    <property type="evidence" value="ECO:0007669"/>
    <property type="project" value="InterPro"/>
</dbReference>
<reference evidence="7 8" key="1">
    <citation type="journal article" date="2021" name="DNA Res.">
        <title>Genome analysis of Candida subhashii reveals its hybrid nature and dual mitochondrial genome conformations.</title>
        <authorList>
            <person name="Mixao V."/>
            <person name="Hegedusova E."/>
            <person name="Saus E."/>
            <person name="Pryszcz L.P."/>
            <person name="Cillingova A."/>
            <person name="Nosek J."/>
            <person name="Gabaldon T."/>
        </authorList>
    </citation>
    <scope>NUCLEOTIDE SEQUENCE [LARGE SCALE GENOMIC DNA]</scope>
    <source>
        <strain evidence="7 8">CBS 10753</strain>
    </source>
</reference>
<proteinExistence type="predicted"/>
<dbReference type="RefSeq" id="XP_049260881.1">
    <property type="nucleotide sequence ID" value="XM_049410032.1"/>
</dbReference>
<feature type="domain" description="Homeobox" evidence="6">
    <location>
        <begin position="150"/>
        <end position="210"/>
    </location>
</feature>
<evidence type="ECO:0000256" key="3">
    <source>
        <dbReference type="PROSITE-ProRule" id="PRU00108"/>
    </source>
</evidence>
<dbReference type="Proteomes" id="UP000694255">
    <property type="component" value="Unassembled WGS sequence"/>
</dbReference>
<dbReference type="PANTHER" id="PTHR24324:SF9">
    <property type="entry name" value="HOMEOBOX DOMAIN-CONTAINING PROTEIN"/>
    <property type="match status" value="1"/>
</dbReference>
<feature type="region of interest" description="Disordered" evidence="5">
    <location>
        <begin position="257"/>
        <end position="299"/>
    </location>
</feature>
<comment type="caution">
    <text evidence="7">The sequence shown here is derived from an EMBL/GenBank/DDBJ whole genome shotgun (WGS) entry which is preliminary data.</text>
</comment>
<feature type="compositionally biased region" description="Polar residues" evidence="5">
    <location>
        <begin position="97"/>
        <end position="107"/>
    </location>
</feature>
<evidence type="ECO:0000256" key="4">
    <source>
        <dbReference type="RuleBase" id="RU000682"/>
    </source>
</evidence>
<sequence>MMHLQTPKRALQPSTPPSNIQPTKKPCLPPLSSILSTAQLNHIKDHPLSNSNSPVLHQVPQLPSIDSFSPIEPMIVASTPITNKYYHISQVANTQHFTTLPTPTSSAKPMKDHRSVSPKSSPTSSDKSYAFISHSLATFPSQEPSIDNAPLARRKRRRTSPNELAILNQEFEIGTTPNKARRIEIASRVSMTEKAVQIWFQNKRQSLRKQSSHEKEVTVLPPRYVIAGPISSNNTSPGAVSAQIISSTPTKPIFTKSVSLPVSPPRSLSYPPPPHSIAQSTPLPPSRHSPAHGSADESNISLDDSMIHISSSKRTSFVLNETRKKQPQELNSENTATMTFKLIPSSNTKITEKLHQESERKPLAEINTNRINLPPIKKASIAVENLLSLRGGNWN</sequence>
<dbReference type="GO" id="GO:0030154">
    <property type="term" value="P:cell differentiation"/>
    <property type="evidence" value="ECO:0007669"/>
    <property type="project" value="TreeGrafter"/>
</dbReference>
<dbReference type="GeneID" id="73472714"/>
<dbReference type="InterPro" id="IPR001356">
    <property type="entry name" value="HD"/>
</dbReference>
<dbReference type="EMBL" id="JAGSYN010000276">
    <property type="protein sequence ID" value="KAG7660648.1"/>
    <property type="molecule type" value="Genomic_DNA"/>
</dbReference>
<accession>A0A8J5UDW3</accession>
<dbReference type="CDD" id="cd00086">
    <property type="entry name" value="homeodomain"/>
    <property type="match status" value="1"/>
</dbReference>
<evidence type="ECO:0000256" key="5">
    <source>
        <dbReference type="SAM" id="MobiDB-lite"/>
    </source>
</evidence>
<feature type="compositionally biased region" description="Low complexity" evidence="5">
    <location>
        <begin position="117"/>
        <end position="126"/>
    </location>
</feature>
<dbReference type="OrthoDB" id="6159439at2759"/>
<feature type="DNA-binding region" description="Homeobox" evidence="3">
    <location>
        <begin position="152"/>
        <end position="211"/>
    </location>
</feature>
<dbReference type="PROSITE" id="PS50071">
    <property type="entry name" value="HOMEOBOX_2"/>
    <property type="match status" value="1"/>
</dbReference>
<evidence type="ECO:0000256" key="1">
    <source>
        <dbReference type="ARBA" id="ARBA00023125"/>
    </source>
</evidence>
<dbReference type="InterPro" id="IPR051000">
    <property type="entry name" value="Homeobox_DNA-bind_prot"/>
</dbReference>
<evidence type="ECO:0000313" key="8">
    <source>
        <dbReference type="Proteomes" id="UP000694255"/>
    </source>
</evidence>
<keyword evidence="1 3" id="KW-0238">DNA-binding</keyword>
<dbReference type="InterPro" id="IPR017970">
    <property type="entry name" value="Homeobox_CS"/>
</dbReference>
<dbReference type="PANTHER" id="PTHR24324">
    <property type="entry name" value="HOMEOBOX PROTEIN HHEX"/>
    <property type="match status" value="1"/>
</dbReference>
<dbReference type="GO" id="GO:0000978">
    <property type="term" value="F:RNA polymerase II cis-regulatory region sequence-specific DNA binding"/>
    <property type="evidence" value="ECO:0007669"/>
    <property type="project" value="TreeGrafter"/>
</dbReference>
<comment type="subcellular location">
    <subcellularLocation>
        <location evidence="3 4">Nucleus</location>
    </subcellularLocation>
</comment>
<dbReference type="PROSITE" id="PS00027">
    <property type="entry name" value="HOMEOBOX_1"/>
    <property type="match status" value="1"/>
</dbReference>
<keyword evidence="2 3" id="KW-0371">Homeobox</keyword>
<feature type="compositionally biased region" description="Low complexity" evidence="5">
    <location>
        <begin position="257"/>
        <end position="269"/>
    </location>
</feature>
<keyword evidence="3 4" id="KW-0539">Nucleus</keyword>
<evidence type="ECO:0000313" key="7">
    <source>
        <dbReference type="EMBL" id="KAG7660648.1"/>
    </source>
</evidence>
<dbReference type="Pfam" id="PF00046">
    <property type="entry name" value="Homeodomain"/>
    <property type="match status" value="1"/>
</dbReference>
<feature type="region of interest" description="Disordered" evidence="5">
    <location>
        <begin position="1"/>
        <end position="31"/>
    </location>
</feature>
<evidence type="ECO:0000256" key="2">
    <source>
        <dbReference type="ARBA" id="ARBA00023155"/>
    </source>
</evidence>
<name>A0A8J5UDW3_9ASCO</name>
<keyword evidence="8" id="KW-1185">Reference proteome</keyword>
<feature type="region of interest" description="Disordered" evidence="5">
    <location>
        <begin position="97"/>
        <end position="126"/>
    </location>
</feature>
<gene>
    <name evidence="7" type="ORF">J8A68_005914</name>
</gene>
<evidence type="ECO:0000259" key="6">
    <source>
        <dbReference type="PROSITE" id="PS50071"/>
    </source>
</evidence>
<dbReference type="SMART" id="SM00389">
    <property type="entry name" value="HOX"/>
    <property type="match status" value="1"/>
</dbReference>